<evidence type="ECO:0000256" key="1">
    <source>
        <dbReference type="SAM" id="MobiDB-lite"/>
    </source>
</evidence>
<evidence type="ECO:0000313" key="3">
    <source>
        <dbReference type="Proteomes" id="UP000735302"/>
    </source>
</evidence>
<dbReference type="EMBL" id="BLXT01001064">
    <property type="protein sequence ID" value="GFN82959.1"/>
    <property type="molecule type" value="Genomic_DNA"/>
</dbReference>
<feature type="region of interest" description="Disordered" evidence="1">
    <location>
        <begin position="1"/>
        <end position="20"/>
    </location>
</feature>
<keyword evidence="3" id="KW-1185">Reference proteome</keyword>
<dbReference type="AlphaFoldDB" id="A0AAV3YKF0"/>
<accession>A0AAV3YKF0</accession>
<dbReference type="Proteomes" id="UP000735302">
    <property type="component" value="Unassembled WGS sequence"/>
</dbReference>
<sequence length="80" mass="8784">MWQTRLGPLKKTKKTSSPECSPGCTKLIGERLIDCYCYLQPGGVVGAHLVGQLATNQRSEVRIPVRAKSIFHCSSVSTQH</sequence>
<gene>
    <name evidence="2" type="ORF">PoB_000946500</name>
</gene>
<organism evidence="2 3">
    <name type="scientific">Plakobranchus ocellatus</name>
    <dbReference type="NCBI Taxonomy" id="259542"/>
    <lineage>
        <taxon>Eukaryota</taxon>
        <taxon>Metazoa</taxon>
        <taxon>Spiralia</taxon>
        <taxon>Lophotrochozoa</taxon>
        <taxon>Mollusca</taxon>
        <taxon>Gastropoda</taxon>
        <taxon>Heterobranchia</taxon>
        <taxon>Euthyneura</taxon>
        <taxon>Panpulmonata</taxon>
        <taxon>Sacoglossa</taxon>
        <taxon>Placobranchoidea</taxon>
        <taxon>Plakobranchidae</taxon>
        <taxon>Plakobranchus</taxon>
    </lineage>
</organism>
<evidence type="ECO:0000313" key="2">
    <source>
        <dbReference type="EMBL" id="GFN82959.1"/>
    </source>
</evidence>
<name>A0AAV3YKF0_9GAST</name>
<reference evidence="2 3" key="1">
    <citation type="journal article" date="2021" name="Elife">
        <title>Chloroplast acquisition without the gene transfer in kleptoplastic sea slugs, Plakobranchus ocellatus.</title>
        <authorList>
            <person name="Maeda T."/>
            <person name="Takahashi S."/>
            <person name="Yoshida T."/>
            <person name="Shimamura S."/>
            <person name="Takaki Y."/>
            <person name="Nagai Y."/>
            <person name="Toyoda A."/>
            <person name="Suzuki Y."/>
            <person name="Arimoto A."/>
            <person name="Ishii H."/>
            <person name="Satoh N."/>
            <person name="Nishiyama T."/>
            <person name="Hasebe M."/>
            <person name="Maruyama T."/>
            <person name="Minagawa J."/>
            <person name="Obokata J."/>
            <person name="Shigenobu S."/>
        </authorList>
    </citation>
    <scope>NUCLEOTIDE SEQUENCE [LARGE SCALE GENOMIC DNA]</scope>
</reference>
<comment type="caution">
    <text evidence="2">The sequence shown here is derived from an EMBL/GenBank/DDBJ whole genome shotgun (WGS) entry which is preliminary data.</text>
</comment>
<protein>
    <submittedName>
        <fullName evidence="2">Uncharacterized protein</fullName>
    </submittedName>
</protein>
<proteinExistence type="predicted"/>